<dbReference type="SUPFAM" id="SSF53850">
    <property type="entry name" value="Periplasmic binding protein-like II"/>
    <property type="match status" value="1"/>
</dbReference>
<evidence type="ECO:0000256" key="1">
    <source>
        <dbReference type="ARBA" id="ARBA00006987"/>
    </source>
</evidence>
<dbReference type="CDD" id="cd07012">
    <property type="entry name" value="PBP2_Bug_TTT"/>
    <property type="match status" value="1"/>
</dbReference>
<feature type="signal peptide" evidence="2">
    <location>
        <begin position="1"/>
        <end position="21"/>
    </location>
</feature>
<comment type="caution">
    <text evidence="3">The sequence shown here is derived from an EMBL/GenBank/DDBJ whole genome shotgun (WGS) entry which is preliminary data.</text>
</comment>
<dbReference type="PANTHER" id="PTHR42928:SF5">
    <property type="entry name" value="BLR1237 PROTEIN"/>
    <property type="match status" value="1"/>
</dbReference>
<dbReference type="InterPro" id="IPR005064">
    <property type="entry name" value="BUG"/>
</dbReference>
<keyword evidence="4" id="KW-1185">Reference proteome</keyword>
<name>A0ABY1Q949_9BURK</name>
<gene>
    <name evidence="3" type="ORF">SAMN06295970_10755</name>
</gene>
<dbReference type="InterPro" id="IPR042100">
    <property type="entry name" value="Bug_dom1"/>
</dbReference>
<dbReference type="EMBL" id="FXUL01000007">
    <property type="protein sequence ID" value="SMP60779.1"/>
    <property type="molecule type" value="Genomic_DNA"/>
</dbReference>
<dbReference type="Gene3D" id="3.40.190.10">
    <property type="entry name" value="Periplasmic binding protein-like II"/>
    <property type="match status" value="1"/>
</dbReference>
<keyword evidence="3" id="KW-0675">Receptor</keyword>
<dbReference type="Proteomes" id="UP001158049">
    <property type="component" value="Unassembled WGS sequence"/>
</dbReference>
<dbReference type="Pfam" id="PF03401">
    <property type="entry name" value="TctC"/>
    <property type="match status" value="1"/>
</dbReference>
<dbReference type="PANTHER" id="PTHR42928">
    <property type="entry name" value="TRICARBOXYLATE-BINDING PROTEIN"/>
    <property type="match status" value="1"/>
</dbReference>
<keyword evidence="2" id="KW-0732">Signal</keyword>
<evidence type="ECO:0000313" key="4">
    <source>
        <dbReference type="Proteomes" id="UP001158049"/>
    </source>
</evidence>
<organism evidence="3 4">
    <name type="scientific">Noviherbaspirillum suwonense</name>
    <dbReference type="NCBI Taxonomy" id="1224511"/>
    <lineage>
        <taxon>Bacteria</taxon>
        <taxon>Pseudomonadati</taxon>
        <taxon>Pseudomonadota</taxon>
        <taxon>Betaproteobacteria</taxon>
        <taxon>Burkholderiales</taxon>
        <taxon>Oxalobacteraceae</taxon>
        <taxon>Noviherbaspirillum</taxon>
    </lineage>
</organism>
<dbReference type="Gene3D" id="3.40.190.150">
    <property type="entry name" value="Bordetella uptake gene, domain 1"/>
    <property type="match status" value="1"/>
</dbReference>
<feature type="chain" id="PRO_5046170919" evidence="2">
    <location>
        <begin position="22"/>
        <end position="321"/>
    </location>
</feature>
<protein>
    <submittedName>
        <fullName evidence="3">Tripartite-type tricarboxylate transporter, receptor component TctC</fullName>
    </submittedName>
</protein>
<evidence type="ECO:0000256" key="2">
    <source>
        <dbReference type="SAM" id="SignalP"/>
    </source>
</evidence>
<reference evidence="3 4" key="1">
    <citation type="submission" date="2017-05" db="EMBL/GenBank/DDBJ databases">
        <authorList>
            <person name="Varghese N."/>
            <person name="Submissions S."/>
        </authorList>
    </citation>
    <scope>NUCLEOTIDE SEQUENCE [LARGE SCALE GENOMIC DNA]</scope>
    <source>
        <strain evidence="3 4">DSM 26001</strain>
    </source>
</reference>
<sequence>MNCMKVAVAAVLAMVGGAALAQDYPNKPITLVIGFPPGGGADGVARLMTDKMSKLLGQPVIMDYRPGAGTTIASTYVSRAAPDGYTIYMGSAGIYGADKVLYKGIKYEAKDFMPIARWTRSLMLLAVNTASGIKSTQDLIARAKSAPDKVSYASSGNGVAPHLAGRLFELQSGAQMMHVPFKGGAPAVQAVGSGDVDITFGTPPSILPIAQTGRITPIAVTTAQRSPLFPNLQAISEAGLKDYDYSFWFGLYGPAGLPKEIVNKLFEASIEALGDPETKAKLAQSGNEAFPSTSPTEFAQWAQAEGKLSKELTEKSGAKVD</sequence>
<evidence type="ECO:0000313" key="3">
    <source>
        <dbReference type="EMBL" id="SMP60779.1"/>
    </source>
</evidence>
<proteinExistence type="inferred from homology"/>
<comment type="similarity">
    <text evidence="1">Belongs to the UPF0065 (bug) family.</text>
</comment>
<accession>A0ABY1Q949</accession>
<dbReference type="RefSeq" id="WP_283442382.1">
    <property type="nucleotide sequence ID" value="NZ_FXUL01000007.1"/>
</dbReference>
<dbReference type="PIRSF" id="PIRSF017082">
    <property type="entry name" value="YflP"/>
    <property type="match status" value="1"/>
</dbReference>